<protein>
    <submittedName>
        <fullName evidence="9">Oxygen-insensitive NAD(P)H nitroreductase</fullName>
        <ecNumber evidence="9">1.5.1.34</ecNumber>
    </submittedName>
</protein>
<dbReference type="OrthoDB" id="9809288at2"/>
<dbReference type="PANTHER" id="PTHR23026:SF125">
    <property type="entry name" value="OXYGEN-INSENSITIVE NAD(P)H NITROREDUCTASE"/>
    <property type="match status" value="1"/>
</dbReference>
<proteinExistence type="inferred from homology"/>
<dbReference type="PANTHER" id="PTHR23026">
    <property type="entry name" value="NADPH NITROREDUCTASE"/>
    <property type="match status" value="1"/>
</dbReference>
<keyword evidence="6 9" id="KW-0560">Oxidoreductase</keyword>
<evidence type="ECO:0000256" key="3">
    <source>
        <dbReference type="ARBA" id="ARBA00022630"/>
    </source>
</evidence>
<evidence type="ECO:0000313" key="9">
    <source>
        <dbReference type="EMBL" id="TDG22789.1"/>
    </source>
</evidence>
<evidence type="ECO:0000256" key="4">
    <source>
        <dbReference type="ARBA" id="ARBA00022643"/>
    </source>
</evidence>
<gene>
    <name evidence="9" type="primary">nfsB</name>
    <name evidence="9" type="ORF">EYW47_16370</name>
</gene>
<comment type="similarity">
    <text evidence="2">Belongs to the nitroreductase family.</text>
</comment>
<dbReference type="InterPro" id="IPR000415">
    <property type="entry name" value="Nitroreductase-like"/>
</dbReference>
<evidence type="ECO:0000256" key="5">
    <source>
        <dbReference type="ARBA" id="ARBA00022857"/>
    </source>
</evidence>
<evidence type="ECO:0000256" key="1">
    <source>
        <dbReference type="ARBA" id="ARBA00001917"/>
    </source>
</evidence>
<accession>A0A4R5M8G7</accession>
<dbReference type="Proteomes" id="UP000295722">
    <property type="component" value="Unassembled WGS sequence"/>
</dbReference>
<dbReference type="InterPro" id="IPR033878">
    <property type="entry name" value="NfsB-like"/>
</dbReference>
<evidence type="ECO:0000313" key="10">
    <source>
        <dbReference type="Proteomes" id="UP000295722"/>
    </source>
</evidence>
<name>A0A4R5M8G7_9BURK</name>
<sequence>MNITHFAKTRRTTKAFDSTRTIPQEKIDQLRELIRFSPSSVNSQPWHFVIASSPEGKARIAAAAEGRYAYNKPKILDASHVIVLCAREQMTSAHLEAVLEQEERDERFIIPDARKSQQNSRQSFVNTHRYDLKDAQHWMEKQVYLALGTLLLGAATLEIDACPMEGFDAQVLDRELGLREHGFSSVVLVALGHSAEADFNRTLPKSRLPAKAIFTDI</sequence>
<evidence type="ECO:0000256" key="2">
    <source>
        <dbReference type="ARBA" id="ARBA00007118"/>
    </source>
</evidence>
<evidence type="ECO:0000256" key="7">
    <source>
        <dbReference type="ARBA" id="ARBA00023027"/>
    </source>
</evidence>
<reference evidence="9 10" key="1">
    <citation type="submission" date="2019-03" db="EMBL/GenBank/DDBJ databases">
        <title>Paraburkholderia sp. 4M-K11, isolated from subtropical forest soil.</title>
        <authorList>
            <person name="Gao Z.-H."/>
            <person name="Qiu L.-H."/>
        </authorList>
    </citation>
    <scope>NUCLEOTIDE SEQUENCE [LARGE SCALE GENOMIC DNA]</scope>
    <source>
        <strain evidence="9 10">4M-K11</strain>
    </source>
</reference>
<dbReference type="GO" id="GO:0005829">
    <property type="term" value="C:cytosol"/>
    <property type="evidence" value="ECO:0007669"/>
    <property type="project" value="TreeGrafter"/>
</dbReference>
<keyword evidence="7" id="KW-0520">NAD</keyword>
<evidence type="ECO:0000256" key="6">
    <source>
        <dbReference type="ARBA" id="ARBA00023002"/>
    </source>
</evidence>
<dbReference type="InterPro" id="IPR029479">
    <property type="entry name" value="Nitroreductase"/>
</dbReference>
<keyword evidence="4" id="KW-0288">FMN</keyword>
<keyword evidence="5" id="KW-0521">NADP</keyword>
<keyword evidence="3" id="KW-0285">Flavoprotein</keyword>
<dbReference type="Pfam" id="PF00881">
    <property type="entry name" value="Nitroreductase"/>
    <property type="match status" value="1"/>
</dbReference>
<dbReference type="SUPFAM" id="SSF55469">
    <property type="entry name" value="FMN-dependent nitroreductase-like"/>
    <property type="match status" value="1"/>
</dbReference>
<dbReference type="RefSeq" id="WP_133195885.1">
    <property type="nucleotide sequence ID" value="NZ_JBHUCW010000011.1"/>
</dbReference>
<dbReference type="NCBIfam" id="NF008275">
    <property type="entry name" value="PRK11053.1"/>
    <property type="match status" value="1"/>
</dbReference>
<dbReference type="CDD" id="cd02149">
    <property type="entry name" value="NfsB-like"/>
    <property type="match status" value="1"/>
</dbReference>
<comment type="caution">
    <text evidence="9">The sequence shown here is derived from an EMBL/GenBank/DDBJ whole genome shotgun (WGS) entry which is preliminary data.</text>
</comment>
<dbReference type="GO" id="GO:0046857">
    <property type="term" value="F:oxidoreductase activity, acting on other nitrogenous compounds as donors, with NAD or NADP as acceptor"/>
    <property type="evidence" value="ECO:0007669"/>
    <property type="project" value="TreeGrafter"/>
</dbReference>
<dbReference type="EC" id="1.5.1.34" evidence="9"/>
<dbReference type="InterPro" id="IPR050627">
    <property type="entry name" value="Nitroreductase/BluB"/>
</dbReference>
<dbReference type="Gene3D" id="3.40.109.10">
    <property type="entry name" value="NADH Oxidase"/>
    <property type="match status" value="1"/>
</dbReference>
<dbReference type="AlphaFoldDB" id="A0A4R5M8G7"/>
<evidence type="ECO:0000259" key="8">
    <source>
        <dbReference type="Pfam" id="PF00881"/>
    </source>
</evidence>
<organism evidence="9 10">
    <name type="scientific">Paraburkholderia silviterrae</name>
    <dbReference type="NCBI Taxonomy" id="2528715"/>
    <lineage>
        <taxon>Bacteria</taxon>
        <taxon>Pseudomonadati</taxon>
        <taxon>Pseudomonadota</taxon>
        <taxon>Betaproteobacteria</taxon>
        <taxon>Burkholderiales</taxon>
        <taxon>Burkholderiaceae</taxon>
        <taxon>Paraburkholderia</taxon>
    </lineage>
</organism>
<comment type="cofactor">
    <cofactor evidence="1">
        <name>FMN</name>
        <dbReference type="ChEBI" id="CHEBI:58210"/>
    </cofactor>
</comment>
<feature type="domain" description="Nitroreductase" evidence="8">
    <location>
        <begin position="8"/>
        <end position="193"/>
    </location>
</feature>
<dbReference type="GO" id="GO:0004155">
    <property type="term" value="F:6,7-dihydropteridine reductase activity"/>
    <property type="evidence" value="ECO:0007669"/>
    <property type="project" value="UniProtKB-EC"/>
</dbReference>
<dbReference type="EMBL" id="SMRP01000007">
    <property type="protein sequence ID" value="TDG22789.1"/>
    <property type="molecule type" value="Genomic_DNA"/>
</dbReference>
<dbReference type="GO" id="GO:0046256">
    <property type="term" value="P:2,4,6-trinitrotoluene catabolic process"/>
    <property type="evidence" value="ECO:0007669"/>
    <property type="project" value="TreeGrafter"/>
</dbReference>
<keyword evidence="10" id="KW-1185">Reference proteome</keyword>